<sequence>TLESASADQPQAPPIIFTRPGLVPDVSLQVFHQPFHVHSAALKPNSVFFCKFLDSPDKLASSGNSASLFKYDWVTKIDEDGTWQLVSSSAPKLDGTKEGVFTGAIDTEIRAFEILLRAMYSRSLRISSPAEFYLAVELADYYCALPALSSALNGAFYTNPVLAEATYEQPHILIKTAFKLRNAVLYRECLVQTMGPWSKPQYKEIDDESLRGIAAAAHAGLKDVLLDTQCAIIEILDWAMTYDKDLVAQFQKLQLDATRGCYNRQAPGERIFHLPRYYRNLYDDQRECRDVDDIDPAGFLAAMEPLMKNDLLLVTQGADRSGEGKYHVRRNLLSST</sequence>
<name>A0A8T9BMX6_9HELO</name>
<dbReference type="Gene3D" id="3.30.710.10">
    <property type="entry name" value="Potassium Channel Kv1.1, Chain A"/>
    <property type="match status" value="1"/>
</dbReference>
<dbReference type="AlphaFoldDB" id="A0A8T9BMX6"/>
<feature type="domain" description="BTB" evidence="1">
    <location>
        <begin position="24"/>
        <end position="128"/>
    </location>
</feature>
<feature type="non-terminal residue" evidence="2">
    <location>
        <position position="1"/>
    </location>
</feature>
<comment type="caution">
    <text evidence="2">The sequence shown here is derived from an EMBL/GenBank/DDBJ whole genome shotgun (WGS) entry which is preliminary data.</text>
</comment>
<dbReference type="PROSITE" id="PS50097">
    <property type="entry name" value="BTB"/>
    <property type="match status" value="1"/>
</dbReference>
<protein>
    <recommendedName>
        <fullName evidence="1">BTB domain-containing protein</fullName>
    </recommendedName>
</protein>
<dbReference type="InterPro" id="IPR000210">
    <property type="entry name" value="BTB/POZ_dom"/>
</dbReference>
<evidence type="ECO:0000313" key="3">
    <source>
        <dbReference type="Proteomes" id="UP000469559"/>
    </source>
</evidence>
<dbReference type="InterPro" id="IPR011333">
    <property type="entry name" value="SKP1/BTB/POZ_sf"/>
</dbReference>
<accession>A0A8T9BMX6</accession>
<proteinExistence type="predicted"/>
<dbReference type="Proteomes" id="UP000469559">
    <property type="component" value="Unassembled WGS sequence"/>
</dbReference>
<reference evidence="2 3" key="1">
    <citation type="submission" date="2018-05" db="EMBL/GenBank/DDBJ databases">
        <title>Whole genome sequencing for identification of molecular markers to develop diagnostic detection tools for the regulated plant pathogen Lachnellula willkommii.</title>
        <authorList>
            <person name="Giroux E."/>
            <person name="Bilodeau G."/>
        </authorList>
    </citation>
    <scope>NUCLEOTIDE SEQUENCE [LARGE SCALE GENOMIC DNA]</scope>
    <source>
        <strain evidence="2 3">CBS 203.66</strain>
    </source>
</reference>
<organism evidence="2 3">
    <name type="scientific">Lachnellula arida</name>
    <dbReference type="NCBI Taxonomy" id="1316785"/>
    <lineage>
        <taxon>Eukaryota</taxon>
        <taxon>Fungi</taxon>
        <taxon>Dikarya</taxon>
        <taxon>Ascomycota</taxon>
        <taxon>Pezizomycotina</taxon>
        <taxon>Leotiomycetes</taxon>
        <taxon>Helotiales</taxon>
        <taxon>Lachnaceae</taxon>
        <taxon>Lachnellula</taxon>
    </lineage>
</organism>
<evidence type="ECO:0000259" key="1">
    <source>
        <dbReference type="PROSITE" id="PS50097"/>
    </source>
</evidence>
<gene>
    <name evidence="2" type="ORF">LARI1_G001977</name>
</gene>
<dbReference type="OrthoDB" id="2129688at2759"/>
<evidence type="ECO:0000313" key="2">
    <source>
        <dbReference type="EMBL" id="TVY21115.1"/>
    </source>
</evidence>
<dbReference type="EMBL" id="QGMF01000027">
    <property type="protein sequence ID" value="TVY21115.1"/>
    <property type="molecule type" value="Genomic_DNA"/>
</dbReference>
<keyword evidence="3" id="KW-1185">Reference proteome</keyword>